<dbReference type="GO" id="GO:0004784">
    <property type="term" value="F:superoxide dismutase activity"/>
    <property type="evidence" value="ECO:0007669"/>
    <property type="project" value="UniProtKB-EC"/>
</dbReference>
<dbReference type="EMBL" id="JANBUM010000004">
    <property type="protein sequence ID" value="KAJ2788160.1"/>
    <property type="molecule type" value="Genomic_DNA"/>
</dbReference>
<dbReference type="InterPro" id="IPR036423">
    <property type="entry name" value="SOD-like_Cu/Zn_dom_sf"/>
</dbReference>
<dbReference type="OrthoDB" id="159229at2759"/>
<dbReference type="EC" id="1.15.1.1" evidence="3"/>
<accession>A0A9W8LMN2</accession>
<evidence type="ECO:0000259" key="2">
    <source>
        <dbReference type="Pfam" id="PF00080"/>
    </source>
</evidence>
<dbReference type="InterPro" id="IPR024134">
    <property type="entry name" value="SOD_Cu/Zn_/chaperone"/>
</dbReference>
<dbReference type="Gene3D" id="2.60.40.200">
    <property type="entry name" value="Superoxide dismutase, copper/zinc binding domain"/>
    <property type="match status" value="1"/>
</dbReference>
<dbReference type="InterPro" id="IPR001424">
    <property type="entry name" value="SOD_Cu_Zn_dom"/>
</dbReference>
<feature type="signal peptide" evidence="1">
    <location>
        <begin position="1"/>
        <end position="18"/>
    </location>
</feature>
<dbReference type="PANTHER" id="PTHR10003">
    <property type="entry name" value="SUPEROXIDE DISMUTASE CU-ZN -RELATED"/>
    <property type="match status" value="1"/>
</dbReference>
<evidence type="ECO:0000313" key="3">
    <source>
        <dbReference type="EMBL" id="KAJ2788160.1"/>
    </source>
</evidence>
<organism evidence="3 4">
    <name type="scientific">Coemansia interrupta</name>
    <dbReference type="NCBI Taxonomy" id="1126814"/>
    <lineage>
        <taxon>Eukaryota</taxon>
        <taxon>Fungi</taxon>
        <taxon>Fungi incertae sedis</taxon>
        <taxon>Zoopagomycota</taxon>
        <taxon>Kickxellomycotina</taxon>
        <taxon>Kickxellomycetes</taxon>
        <taxon>Kickxellales</taxon>
        <taxon>Kickxellaceae</taxon>
        <taxon>Coemansia</taxon>
    </lineage>
</organism>
<keyword evidence="3" id="KW-0560">Oxidoreductase</keyword>
<reference evidence="3" key="1">
    <citation type="submission" date="2022-07" db="EMBL/GenBank/DDBJ databases">
        <title>Phylogenomic reconstructions and comparative analyses of Kickxellomycotina fungi.</title>
        <authorList>
            <person name="Reynolds N.K."/>
            <person name="Stajich J.E."/>
            <person name="Barry K."/>
            <person name="Grigoriev I.V."/>
            <person name="Crous P."/>
            <person name="Smith M.E."/>
        </authorList>
    </citation>
    <scope>NUCLEOTIDE SEQUENCE</scope>
    <source>
        <strain evidence="3">BCRC 34489</strain>
    </source>
</reference>
<protein>
    <submittedName>
        <fullName evidence="3">Superoxide dismutase</fullName>
        <ecNumber evidence="3">1.15.1.1</ecNumber>
    </submittedName>
</protein>
<dbReference type="GO" id="GO:0005507">
    <property type="term" value="F:copper ion binding"/>
    <property type="evidence" value="ECO:0007669"/>
    <property type="project" value="InterPro"/>
</dbReference>
<sequence>MLKNILSLIAVAAAVVSATTDVGSLVKVARADAASEVVMADANLSGHGISASFKFLPAADDTGLQIIISASGLNQSTQYPFHIHTNVVPSDGNCTGTGGHLDPFGIKKAAGANYKCDKTKPQSTCELGDLAGYLGNIAAGANGEYTASYPDSILTFTGGNAILGHSIVIHGPDSSRLACANITGYVLSGGAGNSKDQEEEDNSTHSGASSVSIAGALAVLAAAIAL</sequence>
<keyword evidence="4" id="KW-1185">Reference proteome</keyword>
<dbReference type="Pfam" id="PF00080">
    <property type="entry name" value="Sod_Cu"/>
    <property type="match status" value="1"/>
</dbReference>
<feature type="chain" id="PRO_5040874588" evidence="1">
    <location>
        <begin position="19"/>
        <end position="226"/>
    </location>
</feature>
<dbReference type="AlphaFoldDB" id="A0A9W8LMN2"/>
<evidence type="ECO:0000313" key="4">
    <source>
        <dbReference type="Proteomes" id="UP001140172"/>
    </source>
</evidence>
<proteinExistence type="predicted"/>
<dbReference type="SUPFAM" id="SSF49329">
    <property type="entry name" value="Cu,Zn superoxide dismutase-like"/>
    <property type="match status" value="1"/>
</dbReference>
<evidence type="ECO:0000256" key="1">
    <source>
        <dbReference type="SAM" id="SignalP"/>
    </source>
</evidence>
<name>A0A9W8LMN2_9FUNG</name>
<gene>
    <name evidence="3" type="primary">SOD4</name>
    <name evidence="3" type="ORF">GGI15_000181</name>
</gene>
<keyword evidence="1" id="KW-0732">Signal</keyword>
<dbReference type="Proteomes" id="UP001140172">
    <property type="component" value="Unassembled WGS sequence"/>
</dbReference>
<comment type="caution">
    <text evidence="3">The sequence shown here is derived from an EMBL/GenBank/DDBJ whole genome shotgun (WGS) entry which is preliminary data.</text>
</comment>
<feature type="domain" description="Superoxide dismutase copper/zinc binding" evidence="2">
    <location>
        <begin position="59"/>
        <end position="173"/>
    </location>
</feature>